<dbReference type="Gene3D" id="3.40.390.10">
    <property type="entry name" value="Collagenase (Catalytic Domain)"/>
    <property type="match status" value="1"/>
</dbReference>
<evidence type="ECO:0000256" key="1">
    <source>
        <dbReference type="SAM" id="SignalP"/>
    </source>
</evidence>
<gene>
    <name evidence="2" type="ORF">AJ79_08512</name>
</gene>
<feature type="signal peptide" evidence="1">
    <location>
        <begin position="1"/>
        <end position="20"/>
    </location>
</feature>
<organism evidence="2 3">
    <name type="scientific">Helicocarpus griseus UAMH5409</name>
    <dbReference type="NCBI Taxonomy" id="1447875"/>
    <lineage>
        <taxon>Eukaryota</taxon>
        <taxon>Fungi</taxon>
        <taxon>Dikarya</taxon>
        <taxon>Ascomycota</taxon>
        <taxon>Pezizomycotina</taxon>
        <taxon>Eurotiomycetes</taxon>
        <taxon>Eurotiomycetidae</taxon>
        <taxon>Onygenales</taxon>
        <taxon>Ajellomycetaceae</taxon>
        <taxon>Helicocarpus</taxon>
    </lineage>
</organism>
<dbReference type="OrthoDB" id="5357372at2759"/>
<dbReference type="STRING" id="1447875.A0A2B7WSS0"/>
<protein>
    <recommendedName>
        <fullName evidence="4">Lysine-specific metallo-endopeptidase domain-containing protein</fullName>
    </recommendedName>
</protein>
<reference evidence="2 3" key="1">
    <citation type="submission" date="2017-10" db="EMBL/GenBank/DDBJ databases">
        <title>Comparative genomics in systemic dimorphic fungi from Ajellomycetaceae.</title>
        <authorList>
            <person name="Munoz J.F."/>
            <person name="Mcewen J.G."/>
            <person name="Clay O.K."/>
            <person name="Cuomo C.A."/>
        </authorList>
    </citation>
    <scope>NUCLEOTIDE SEQUENCE [LARGE SCALE GENOMIC DNA]</scope>
    <source>
        <strain evidence="2 3">UAMH5409</strain>
    </source>
</reference>
<sequence>MKSLVFVLAGLTCLFGQSMGLSEKGWILDDSCKTSKDPRKENLIAQMADSAFEMANLAHDELEKQLSGKQKDVDIQNALKWMFLPDNKGPKDIVLPEFDKLRSTLQNVTELSKRLPDTTSRWKNPNVVIIYCTLDRFKKRKNGDWSDKAAKLVIPDADYQACFPQTPNAKKGVAWTNVQYNHPEHASHLQLCPWWVDLIMEAKYVTFKDLPKKALLGPAEWERKMKQAGWNGVPIDTVGLFDRTFLHELTHTRYAGETFDNAYKWKPCRDLAKKDIPGIDEKSAQRNADSIAFAGLAIRLNKYRQRPLRVLEDGMFEIK</sequence>
<dbReference type="EMBL" id="PDNB01000202">
    <property type="protein sequence ID" value="PGG99510.1"/>
    <property type="molecule type" value="Genomic_DNA"/>
</dbReference>
<dbReference type="Proteomes" id="UP000223968">
    <property type="component" value="Unassembled WGS sequence"/>
</dbReference>
<accession>A0A2B7WSS0</accession>
<keyword evidence="1" id="KW-0732">Signal</keyword>
<dbReference type="AlphaFoldDB" id="A0A2B7WSS0"/>
<proteinExistence type="predicted"/>
<keyword evidence="3" id="KW-1185">Reference proteome</keyword>
<name>A0A2B7WSS0_9EURO</name>
<dbReference type="InterPro" id="IPR024079">
    <property type="entry name" value="MetalloPept_cat_dom_sf"/>
</dbReference>
<feature type="chain" id="PRO_5012767200" description="Lysine-specific metallo-endopeptidase domain-containing protein" evidence="1">
    <location>
        <begin position="21"/>
        <end position="319"/>
    </location>
</feature>
<dbReference type="GO" id="GO:0008237">
    <property type="term" value="F:metallopeptidase activity"/>
    <property type="evidence" value="ECO:0007669"/>
    <property type="project" value="InterPro"/>
</dbReference>
<evidence type="ECO:0000313" key="3">
    <source>
        <dbReference type="Proteomes" id="UP000223968"/>
    </source>
</evidence>
<evidence type="ECO:0000313" key="2">
    <source>
        <dbReference type="EMBL" id="PGG99510.1"/>
    </source>
</evidence>
<evidence type="ECO:0008006" key="4">
    <source>
        <dbReference type="Google" id="ProtNLM"/>
    </source>
</evidence>
<dbReference type="SUPFAM" id="SSF55486">
    <property type="entry name" value="Metalloproteases ('zincins'), catalytic domain"/>
    <property type="match status" value="1"/>
</dbReference>
<comment type="caution">
    <text evidence="2">The sequence shown here is derived from an EMBL/GenBank/DDBJ whole genome shotgun (WGS) entry which is preliminary data.</text>
</comment>